<evidence type="ECO:0000313" key="1">
    <source>
        <dbReference type="EMBL" id="KAF3601413.1"/>
    </source>
</evidence>
<organism evidence="1 2">
    <name type="scientific">Brassica cretica</name>
    <name type="common">Mustard</name>
    <dbReference type="NCBI Taxonomy" id="69181"/>
    <lineage>
        <taxon>Eukaryota</taxon>
        <taxon>Viridiplantae</taxon>
        <taxon>Streptophyta</taxon>
        <taxon>Embryophyta</taxon>
        <taxon>Tracheophyta</taxon>
        <taxon>Spermatophyta</taxon>
        <taxon>Magnoliopsida</taxon>
        <taxon>eudicotyledons</taxon>
        <taxon>Gunneridae</taxon>
        <taxon>Pentapetalae</taxon>
        <taxon>rosids</taxon>
        <taxon>malvids</taxon>
        <taxon>Brassicales</taxon>
        <taxon>Brassicaceae</taxon>
        <taxon>Brassiceae</taxon>
        <taxon>Brassica</taxon>
    </lineage>
</organism>
<proteinExistence type="predicted"/>
<dbReference type="AlphaFoldDB" id="A0A8S9SMX1"/>
<dbReference type="EMBL" id="QGKX02000004">
    <property type="protein sequence ID" value="KAF3601413.1"/>
    <property type="molecule type" value="Genomic_DNA"/>
</dbReference>
<evidence type="ECO:0000313" key="2">
    <source>
        <dbReference type="Proteomes" id="UP000712600"/>
    </source>
</evidence>
<protein>
    <submittedName>
        <fullName evidence="1">Uncharacterized protein</fullName>
    </submittedName>
</protein>
<gene>
    <name evidence="1" type="ORF">F2Q69_00035349</name>
</gene>
<dbReference type="Proteomes" id="UP000712600">
    <property type="component" value="Unassembled WGS sequence"/>
</dbReference>
<comment type="caution">
    <text evidence="1">The sequence shown here is derived from an EMBL/GenBank/DDBJ whole genome shotgun (WGS) entry which is preliminary data.</text>
</comment>
<sequence length="159" mass="17440">MGILVTCCGFWASKRLEICLAHVLASLSIDTNAVLSINSPSSPRQLHFARQTDHPSIADLFSLLSSSKLRSEIDFEFPSSGVHQDLVNVLGWEDAGVERQNLSGSEFELFCPIPKVVSIDAWLMMSIGAQLLMSVDTSTSCLWTCSFRLGKHLLPVFPA</sequence>
<name>A0A8S9SMX1_BRACR</name>
<accession>A0A8S9SMX1</accession>
<reference evidence="1" key="1">
    <citation type="submission" date="2019-12" db="EMBL/GenBank/DDBJ databases">
        <title>Genome sequencing and annotation of Brassica cretica.</title>
        <authorList>
            <person name="Studholme D.J."/>
            <person name="Sarris P."/>
        </authorList>
    </citation>
    <scope>NUCLEOTIDE SEQUENCE</scope>
    <source>
        <strain evidence="1">PFS-109/04</strain>
        <tissue evidence="1">Leaf</tissue>
    </source>
</reference>